<gene>
    <name evidence="1" type="ORF">IDH45_07000</name>
</gene>
<proteinExistence type="predicted"/>
<evidence type="ECO:0000313" key="2">
    <source>
        <dbReference type="Proteomes" id="UP000639396"/>
    </source>
</evidence>
<accession>A0A927GYL6</accession>
<organism evidence="1 2">
    <name type="scientific">Paenibacillus oceani</name>
    <dbReference type="NCBI Taxonomy" id="2772510"/>
    <lineage>
        <taxon>Bacteria</taxon>
        <taxon>Bacillati</taxon>
        <taxon>Bacillota</taxon>
        <taxon>Bacilli</taxon>
        <taxon>Bacillales</taxon>
        <taxon>Paenibacillaceae</taxon>
        <taxon>Paenibacillus</taxon>
    </lineage>
</organism>
<comment type="caution">
    <text evidence="1">The sequence shown here is derived from an EMBL/GenBank/DDBJ whole genome shotgun (WGS) entry which is preliminary data.</text>
</comment>
<protein>
    <submittedName>
        <fullName evidence="1">Uncharacterized protein</fullName>
    </submittedName>
</protein>
<dbReference type="AlphaFoldDB" id="A0A927GYL6"/>
<name>A0A927GYL6_9BACL</name>
<dbReference type="Proteomes" id="UP000639396">
    <property type="component" value="Unassembled WGS sequence"/>
</dbReference>
<evidence type="ECO:0000313" key="1">
    <source>
        <dbReference type="EMBL" id="MBD2861725.1"/>
    </source>
</evidence>
<dbReference type="RefSeq" id="WP_190925999.1">
    <property type="nucleotide sequence ID" value="NZ_JACXJA010000007.1"/>
</dbReference>
<keyword evidence="2" id="KW-1185">Reference proteome</keyword>
<dbReference type="EMBL" id="JACXJA010000007">
    <property type="protein sequence ID" value="MBD2861725.1"/>
    <property type="molecule type" value="Genomic_DNA"/>
</dbReference>
<sequence>MRKRNKMRLTTVVLSLVLLVIVLFSPPRTPPIKDAEGRILPDSIAEIEQVVLGGVKQSILIRGADRSKPVMLFLQHTL</sequence>
<reference evidence="1" key="1">
    <citation type="submission" date="2020-09" db="EMBL/GenBank/DDBJ databases">
        <title>A novel bacterium of genus Paenibacillus, isolated from South China Sea.</title>
        <authorList>
            <person name="Huang H."/>
            <person name="Mo K."/>
            <person name="Hu Y."/>
        </authorList>
    </citation>
    <scope>NUCLEOTIDE SEQUENCE</scope>
    <source>
        <strain evidence="1">IB182363</strain>
    </source>
</reference>